<dbReference type="Proteomes" id="UP000824055">
    <property type="component" value="Unassembled WGS sequence"/>
</dbReference>
<evidence type="ECO:0000313" key="3">
    <source>
        <dbReference type="Proteomes" id="UP000824055"/>
    </source>
</evidence>
<comment type="caution">
    <text evidence="2">The sequence shown here is derived from an EMBL/GenBank/DDBJ whole genome shotgun (WGS) entry which is preliminary data.</text>
</comment>
<dbReference type="Pfam" id="PF18451">
    <property type="entry name" value="CdiA_C"/>
    <property type="match status" value="1"/>
</dbReference>
<evidence type="ECO:0000259" key="1">
    <source>
        <dbReference type="Pfam" id="PF18451"/>
    </source>
</evidence>
<protein>
    <recommendedName>
        <fullName evidence="1">tRNA nuclease CdiA C-terminal domain-containing protein</fullName>
    </recommendedName>
</protein>
<sequence>MYLDSEKSDKFKASTPDGKIEKFAMDVKTIGKTGKYIIKSTLEKASRQGARAVVLMQGTKKMTRQYVERQISLFQQKSPKRARDKMEYVIVVGASGNVHRHKLK</sequence>
<evidence type="ECO:0000313" key="2">
    <source>
        <dbReference type="EMBL" id="HIZ68376.1"/>
    </source>
</evidence>
<reference evidence="2" key="1">
    <citation type="journal article" date="2021" name="PeerJ">
        <title>Extensive microbial diversity within the chicken gut microbiome revealed by metagenomics and culture.</title>
        <authorList>
            <person name="Gilroy R."/>
            <person name="Ravi A."/>
            <person name="Getino M."/>
            <person name="Pursley I."/>
            <person name="Horton D.L."/>
            <person name="Alikhan N.F."/>
            <person name="Baker D."/>
            <person name="Gharbi K."/>
            <person name="Hall N."/>
            <person name="Watson M."/>
            <person name="Adriaenssens E.M."/>
            <person name="Foster-Nyarko E."/>
            <person name="Jarju S."/>
            <person name="Secka A."/>
            <person name="Antonio M."/>
            <person name="Oren A."/>
            <person name="Chaudhuri R.R."/>
            <person name="La Ragione R."/>
            <person name="Hildebrand F."/>
            <person name="Pallen M.J."/>
        </authorList>
    </citation>
    <scope>NUCLEOTIDE SEQUENCE</scope>
    <source>
        <strain evidence="2">ChiHecec3B27-8219</strain>
    </source>
</reference>
<proteinExistence type="predicted"/>
<dbReference type="InterPro" id="IPR040559">
    <property type="entry name" value="CdiA_C"/>
</dbReference>
<gene>
    <name evidence="2" type="ORF">H9966_00560</name>
</gene>
<reference evidence="2" key="2">
    <citation type="submission" date="2021-04" db="EMBL/GenBank/DDBJ databases">
        <authorList>
            <person name="Gilroy R."/>
        </authorList>
    </citation>
    <scope>NUCLEOTIDE SEQUENCE</scope>
    <source>
        <strain evidence="2">ChiHecec3B27-8219</strain>
    </source>
</reference>
<dbReference type="Gene3D" id="3.40.1350.120">
    <property type="match status" value="1"/>
</dbReference>
<dbReference type="AlphaFoldDB" id="A0A9D2JV33"/>
<feature type="domain" description="tRNA nuclease CdiA C-terminal" evidence="1">
    <location>
        <begin position="15"/>
        <end position="98"/>
    </location>
</feature>
<accession>A0A9D2JV33</accession>
<organism evidence="2 3">
    <name type="scientific">Candidatus Prevotella avicola</name>
    <dbReference type="NCBI Taxonomy" id="2838738"/>
    <lineage>
        <taxon>Bacteria</taxon>
        <taxon>Pseudomonadati</taxon>
        <taxon>Bacteroidota</taxon>
        <taxon>Bacteroidia</taxon>
        <taxon>Bacteroidales</taxon>
        <taxon>Prevotellaceae</taxon>
        <taxon>Prevotella</taxon>
    </lineage>
</organism>
<dbReference type="EMBL" id="DXBE01000008">
    <property type="protein sequence ID" value="HIZ68376.1"/>
    <property type="molecule type" value="Genomic_DNA"/>
</dbReference>
<name>A0A9D2JV33_9BACT</name>